<evidence type="ECO:0000256" key="2">
    <source>
        <dbReference type="ARBA" id="ARBA00022630"/>
    </source>
</evidence>
<dbReference type="PANTHER" id="PTHR42973:SF22">
    <property type="entry name" value="FAD-BINDING PCMH-TYPE DOMAIN-CONTAINING PROTEIN-RELATED"/>
    <property type="match status" value="1"/>
</dbReference>
<comment type="caution">
    <text evidence="5">The sequence shown here is derived from an EMBL/GenBank/DDBJ whole genome shotgun (WGS) entry which is preliminary data.</text>
</comment>
<evidence type="ECO:0000256" key="3">
    <source>
        <dbReference type="ARBA" id="ARBA00022827"/>
    </source>
</evidence>
<dbReference type="Gene3D" id="3.30.465.10">
    <property type="match status" value="2"/>
</dbReference>
<dbReference type="EMBL" id="JAQQWL010000008">
    <property type="protein sequence ID" value="KAK8061842.1"/>
    <property type="molecule type" value="Genomic_DNA"/>
</dbReference>
<dbReference type="InterPro" id="IPR036318">
    <property type="entry name" value="FAD-bd_PCMH-like_sf"/>
</dbReference>
<evidence type="ECO:0000313" key="6">
    <source>
        <dbReference type="Proteomes" id="UP001480595"/>
    </source>
</evidence>
<dbReference type="SUPFAM" id="SSF56176">
    <property type="entry name" value="FAD-binding/transporter-associated domain-like"/>
    <property type="match status" value="1"/>
</dbReference>
<dbReference type="InterPro" id="IPR050416">
    <property type="entry name" value="FAD-linked_Oxidoreductase"/>
</dbReference>
<protein>
    <submittedName>
        <fullName evidence="5">FAD-binding oxidoreductase</fullName>
    </submittedName>
</protein>
<evidence type="ECO:0000256" key="4">
    <source>
        <dbReference type="ARBA" id="ARBA00023002"/>
    </source>
</evidence>
<keyword evidence="6" id="KW-1185">Reference proteome</keyword>
<comment type="similarity">
    <text evidence="1">Belongs to the oxygen-dependent FAD-linked oxidoreductase family.</text>
</comment>
<proteinExistence type="inferred from homology"/>
<dbReference type="GeneID" id="92092680"/>
<gene>
    <name evidence="5" type="ORF">PG994_008208</name>
</gene>
<name>A0ABR1USG7_9PEZI</name>
<dbReference type="InterPro" id="IPR016169">
    <property type="entry name" value="FAD-bd_PCMH_sub2"/>
</dbReference>
<evidence type="ECO:0000256" key="1">
    <source>
        <dbReference type="ARBA" id="ARBA00005466"/>
    </source>
</evidence>
<organism evidence="5 6">
    <name type="scientific">Apiospora phragmitis</name>
    <dbReference type="NCBI Taxonomy" id="2905665"/>
    <lineage>
        <taxon>Eukaryota</taxon>
        <taxon>Fungi</taxon>
        <taxon>Dikarya</taxon>
        <taxon>Ascomycota</taxon>
        <taxon>Pezizomycotina</taxon>
        <taxon>Sordariomycetes</taxon>
        <taxon>Xylariomycetidae</taxon>
        <taxon>Amphisphaeriales</taxon>
        <taxon>Apiosporaceae</taxon>
        <taxon>Apiospora</taxon>
    </lineage>
</organism>
<sequence length="210" mass="22674">MPTTAAEVGHFVKTTPGGGHTAWRGAANIDSGLAVDMRLMNQTVLSEDGKMAGLGFGGSLHDAYHQLSPHNLTVMGGRIVLASGKVTYVTRASHPDFWLALKGGTNNFGIITRFDVPTLACDLMRAFQLDWSFHNAPADVYLEVIQLAGLFGEFLLQPQSGRTDYDVRLLTATYGDARDDHARVRAAVAGIVDPQGVFQKRVPGGFKVFK</sequence>
<dbReference type="Proteomes" id="UP001480595">
    <property type="component" value="Unassembled WGS sequence"/>
</dbReference>
<keyword evidence="4" id="KW-0560">Oxidoreductase</keyword>
<reference evidence="5 6" key="1">
    <citation type="submission" date="2023-01" db="EMBL/GenBank/DDBJ databases">
        <title>Analysis of 21 Apiospora genomes using comparative genomics revels a genus with tremendous synthesis potential of carbohydrate active enzymes and secondary metabolites.</title>
        <authorList>
            <person name="Sorensen T."/>
        </authorList>
    </citation>
    <scope>NUCLEOTIDE SEQUENCE [LARGE SCALE GENOMIC DNA]</scope>
    <source>
        <strain evidence="5 6">CBS 135458</strain>
    </source>
</reference>
<keyword evidence="3" id="KW-0274">FAD</keyword>
<dbReference type="RefSeq" id="XP_066715104.1">
    <property type="nucleotide sequence ID" value="XM_066859617.1"/>
</dbReference>
<accession>A0ABR1USG7</accession>
<dbReference type="PANTHER" id="PTHR42973">
    <property type="entry name" value="BINDING OXIDOREDUCTASE, PUTATIVE (AFU_ORTHOLOGUE AFUA_1G17690)-RELATED"/>
    <property type="match status" value="1"/>
</dbReference>
<keyword evidence="2" id="KW-0285">Flavoprotein</keyword>
<evidence type="ECO:0000313" key="5">
    <source>
        <dbReference type="EMBL" id="KAK8061842.1"/>
    </source>
</evidence>